<dbReference type="InterPro" id="IPR001516">
    <property type="entry name" value="Proton_antipo_N"/>
</dbReference>
<evidence type="ECO:0000256" key="5">
    <source>
        <dbReference type="RuleBase" id="RU000320"/>
    </source>
</evidence>
<feature type="transmembrane region" description="Helical" evidence="6">
    <location>
        <begin position="176"/>
        <end position="195"/>
    </location>
</feature>
<dbReference type="InterPro" id="IPR018393">
    <property type="entry name" value="NADHpl_OxRdtase_5_subgr"/>
</dbReference>
<comment type="subcellular location">
    <subcellularLocation>
        <location evidence="1">Endomembrane system</location>
        <topology evidence="1">Multi-pass membrane protein</topology>
    </subcellularLocation>
    <subcellularLocation>
        <location evidence="5">Membrane</location>
        <topology evidence="5">Multi-pass membrane protein</topology>
    </subcellularLocation>
</comment>
<name>A0AAE4Z9W5_9BACT</name>
<dbReference type="GO" id="GO:0015990">
    <property type="term" value="P:electron transport coupled proton transport"/>
    <property type="evidence" value="ECO:0007669"/>
    <property type="project" value="TreeGrafter"/>
</dbReference>
<evidence type="ECO:0000259" key="8">
    <source>
        <dbReference type="Pfam" id="PF00662"/>
    </source>
</evidence>
<dbReference type="Proteomes" id="UP000702544">
    <property type="component" value="Unassembled WGS sequence"/>
</dbReference>
<dbReference type="InterPro" id="IPR003945">
    <property type="entry name" value="NU5C-like"/>
</dbReference>
<dbReference type="AlphaFoldDB" id="A0AAE4Z9W5"/>
<evidence type="ECO:0000313" key="9">
    <source>
        <dbReference type="EMBL" id="NIR75217.1"/>
    </source>
</evidence>
<keyword evidence="2 5" id="KW-0812">Transmembrane</keyword>
<feature type="transmembrane region" description="Helical" evidence="6">
    <location>
        <begin position="279"/>
        <end position="301"/>
    </location>
</feature>
<feature type="transmembrane region" description="Helical" evidence="6">
    <location>
        <begin position="533"/>
        <end position="553"/>
    </location>
</feature>
<feature type="transmembrane region" description="Helical" evidence="6">
    <location>
        <begin position="138"/>
        <end position="156"/>
    </location>
</feature>
<dbReference type="GO" id="GO:0016020">
    <property type="term" value="C:membrane"/>
    <property type="evidence" value="ECO:0007669"/>
    <property type="project" value="UniProtKB-SubCell"/>
</dbReference>
<dbReference type="PANTHER" id="PTHR42829">
    <property type="entry name" value="NADH-UBIQUINONE OXIDOREDUCTASE CHAIN 5"/>
    <property type="match status" value="1"/>
</dbReference>
<dbReference type="Gene3D" id="1.20.5.2700">
    <property type="match status" value="1"/>
</dbReference>
<evidence type="ECO:0000259" key="7">
    <source>
        <dbReference type="Pfam" id="PF00361"/>
    </source>
</evidence>
<feature type="transmembrane region" description="Helical" evidence="6">
    <location>
        <begin position="81"/>
        <end position="101"/>
    </location>
</feature>
<feature type="domain" description="NADH-Ubiquinone oxidoreductase (complex I) chain 5 N-terminal" evidence="8">
    <location>
        <begin position="64"/>
        <end position="114"/>
    </location>
</feature>
<feature type="transmembrane region" description="Helical" evidence="6">
    <location>
        <begin position="207"/>
        <end position="228"/>
    </location>
</feature>
<evidence type="ECO:0000256" key="4">
    <source>
        <dbReference type="ARBA" id="ARBA00023136"/>
    </source>
</evidence>
<feature type="transmembrane region" description="Helical" evidence="6">
    <location>
        <begin position="32"/>
        <end position="51"/>
    </location>
</feature>
<dbReference type="EMBL" id="JAACAK010000067">
    <property type="protein sequence ID" value="NIR75217.1"/>
    <property type="molecule type" value="Genomic_DNA"/>
</dbReference>
<evidence type="ECO:0000256" key="2">
    <source>
        <dbReference type="ARBA" id="ARBA00022692"/>
    </source>
</evidence>
<dbReference type="GO" id="GO:0003954">
    <property type="term" value="F:NADH dehydrogenase activity"/>
    <property type="evidence" value="ECO:0007669"/>
    <property type="project" value="TreeGrafter"/>
</dbReference>
<feature type="transmembrane region" description="Helical" evidence="6">
    <location>
        <begin position="422"/>
        <end position="443"/>
    </location>
</feature>
<dbReference type="Pfam" id="PF00361">
    <property type="entry name" value="Proton_antipo_M"/>
    <property type="match status" value="1"/>
</dbReference>
<feature type="transmembrane region" description="Helical" evidence="6">
    <location>
        <begin position="635"/>
        <end position="653"/>
    </location>
</feature>
<evidence type="ECO:0000256" key="3">
    <source>
        <dbReference type="ARBA" id="ARBA00022989"/>
    </source>
</evidence>
<dbReference type="PANTHER" id="PTHR42829:SF2">
    <property type="entry name" value="NADH-UBIQUINONE OXIDOREDUCTASE CHAIN 5"/>
    <property type="match status" value="1"/>
</dbReference>
<feature type="transmembrane region" description="Helical" evidence="6">
    <location>
        <begin position="388"/>
        <end position="407"/>
    </location>
</feature>
<evidence type="ECO:0000256" key="1">
    <source>
        <dbReference type="ARBA" id="ARBA00004127"/>
    </source>
</evidence>
<dbReference type="PRINTS" id="PR01434">
    <property type="entry name" value="NADHDHGNASE5"/>
</dbReference>
<dbReference type="NCBIfam" id="TIGR01974">
    <property type="entry name" value="NDH_I_L"/>
    <property type="match status" value="1"/>
</dbReference>
<evidence type="ECO:0000256" key="6">
    <source>
        <dbReference type="SAM" id="Phobius"/>
    </source>
</evidence>
<keyword evidence="3 6" id="KW-1133">Transmembrane helix</keyword>
<proteinExistence type="predicted"/>
<dbReference type="PRINTS" id="PR01435">
    <property type="entry name" value="NPOXDRDTASE5"/>
</dbReference>
<feature type="transmembrane region" description="Helical" evidence="6">
    <location>
        <begin position="248"/>
        <end position="272"/>
    </location>
</feature>
<comment type="caution">
    <text evidence="9">The sequence shown here is derived from an EMBL/GenBank/DDBJ whole genome shotgun (WGS) entry which is preliminary data.</text>
</comment>
<dbReference type="InterPro" id="IPR001750">
    <property type="entry name" value="ND/Mrp_TM"/>
</dbReference>
<organism evidence="9 10">
    <name type="scientific">Candidatus Kutchimonas denitrificans</name>
    <dbReference type="NCBI Taxonomy" id="3056748"/>
    <lineage>
        <taxon>Bacteria</taxon>
        <taxon>Pseudomonadati</taxon>
        <taxon>Gemmatimonadota</taxon>
        <taxon>Gemmatimonadia</taxon>
        <taxon>Candidatus Palauibacterales</taxon>
        <taxon>Candidatus Palauibacteraceae</taxon>
        <taxon>Candidatus Kutchimonas</taxon>
    </lineage>
</organism>
<protein>
    <submittedName>
        <fullName evidence="9">NADH-quinone oxidoreductase subunit L</fullName>
    </submittedName>
</protein>
<feature type="transmembrane region" description="Helical" evidence="6">
    <location>
        <begin position="464"/>
        <end position="486"/>
    </location>
</feature>
<dbReference type="GO" id="GO:0008137">
    <property type="term" value="F:NADH dehydrogenase (ubiquinone) activity"/>
    <property type="evidence" value="ECO:0007669"/>
    <property type="project" value="InterPro"/>
</dbReference>
<dbReference type="GO" id="GO:0012505">
    <property type="term" value="C:endomembrane system"/>
    <property type="evidence" value="ECO:0007669"/>
    <property type="project" value="UniProtKB-SubCell"/>
</dbReference>
<reference evidence="9 10" key="1">
    <citation type="submission" date="2020-01" db="EMBL/GenBank/DDBJ databases">
        <title>Genomes assembled from Gulf of Kutch pelagic sediment metagenomes.</title>
        <authorList>
            <person name="Chandrashekar M."/>
            <person name="Mahajan M.S."/>
            <person name="Dave K.J."/>
            <person name="Vatsa P."/>
            <person name="Nathani N.M."/>
        </authorList>
    </citation>
    <scope>NUCLEOTIDE SEQUENCE [LARGE SCALE GENOMIC DNA]</scope>
    <source>
        <strain evidence="9">KS3-K002</strain>
    </source>
</reference>
<gene>
    <name evidence="9" type="primary">nuoL</name>
    <name evidence="9" type="ORF">GWO12_08910</name>
</gene>
<accession>A0AAE4Z9W5</accession>
<feature type="domain" description="NADH:quinone oxidoreductase/Mrp antiporter transmembrane" evidence="7">
    <location>
        <begin position="132"/>
        <end position="434"/>
    </location>
</feature>
<sequence>MILLPFLGFLFNGAVGFFAPQQRKLVSVVGPGVLGLAALIAVVNLVMLAGVHDAEAVIRSYFVWIDIGQLRIDAALQLDQLSILMAVVVTVVSFIIHVYSIGYMGADPGYARYFSYLNLFVFFMLVLVLAANFPIMFIGWEGVGLCSYLLIGFWFTQGEKAEAGQKAFVVNRIGDFGFLMAMFALYAYLGTLDFHTVFEMAPRAFEYGGAAVTLITLFLFLGCTGKSAQIPLYVWLPDAMDGPTPVSALIHAATMVTAGVYLVARSGVLFALAPISMNVVAVIGAVTALFAGTIAVMQFDIKRVIAYSTISQLGYMFLAVGVGAFTAGIFHLGTHAFFKALLFMASGAVIHAMHHALEHAGEPAGEDMTQDMRNMGGLRSHLPTTFKTAWVAALALAGVFPFAGFFSKDEIIWSAGAAGQTVLWAIGIATALLTAGYITRWLVMVFHGENRMGREVRGYLHEAPLVMTGALVVLAIGSVVTGWVNIPEALPLLPEFTWLHGFLHPSFEAAEHILVEHLGEPAHAAPVGGGEGVWAIISTVAALAVIVIVFNALRAKKYRPAAEAVEPSGPAGLLYHKYYVDEVYETLILRPFRGICRFSWRVIDQVVIDGVAVNGTAYATRFFGWIVSRLQTGQVGTYALIVVLGVLVFLGFVTL</sequence>
<feature type="transmembrane region" description="Helical" evidence="6">
    <location>
        <begin position="313"/>
        <end position="334"/>
    </location>
</feature>
<feature type="transmembrane region" description="Helical" evidence="6">
    <location>
        <begin position="113"/>
        <end position="131"/>
    </location>
</feature>
<dbReference type="NCBIfam" id="NF005141">
    <property type="entry name" value="PRK06590.1"/>
    <property type="match status" value="1"/>
</dbReference>
<dbReference type="Pfam" id="PF00662">
    <property type="entry name" value="Proton_antipo_N"/>
    <property type="match status" value="1"/>
</dbReference>
<keyword evidence="4 6" id="KW-0472">Membrane</keyword>
<evidence type="ECO:0000313" key="10">
    <source>
        <dbReference type="Proteomes" id="UP000702544"/>
    </source>
</evidence>
<dbReference type="GO" id="GO:0042773">
    <property type="term" value="P:ATP synthesis coupled electron transport"/>
    <property type="evidence" value="ECO:0007669"/>
    <property type="project" value="InterPro"/>
</dbReference>